<dbReference type="InParanoid" id="D0N7I2"/>
<dbReference type="OMA" id="QGTAEMS"/>
<evidence type="ECO:0000313" key="3">
    <source>
        <dbReference type="Proteomes" id="UP000006643"/>
    </source>
</evidence>
<feature type="non-terminal residue" evidence="2">
    <location>
        <position position="95"/>
    </location>
</feature>
<dbReference type="GeneID" id="9465908"/>
<proteinExistence type="predicted"/>
<organism evidence="2 3">
    <name type="scientific">Phytophthora infestans (strain T30-4)</name>
    <name type="common">Potato late blight agent</name>
    <dbReference type="NCBI Taxonomy" id="403677"/>
    <lineage>
        <taxon>Eukaryota</taxon>
        <taxon>Sar</taxon>
        <taxon>Stramenopiles</taxon>
        <taxon>Oomycota</taxon>
        <taxon>Peronosporomycetes</taxon>
        <taxon>Peronosporales</taxon>
        <taxon>Peronosporaceae</taxon>
        <taxon>Phytophthora</taxon>
    </lineage>
</organism>
<evidence type="ECO:0000256" key="1">
    <source>
        <dbReference type="SAM" id="MobiDB-lite"/>
    </source>
</evidence>
<dbReference type="HOGENOM" id="CLU_178879_0_0_1"/>
<accession>D0N7I2</accession>
<evidence type="ECO:0000313" key="2">
    <source>
        <dbReference type="EMBL" id="EEY53531.1"/>
    </source>
</evidence>
<sequence>MRVYKFILSCNLLISNIAANTRWLRSEITKSSPRTGVVHEIPQGTAEMSGRSLKIQGKSDDDDDDSDDDKDDDDDDSDDDKKDSDDSDDDNDDSC</sequence>
<gene>
    <name evidence="2" type="ORF">PITG_07203</name>
</gene>
<feature type="compositionally biased region" description="Acidic residues" evidence="1">
    <location>
        <begin position="60"/>
        <end position="78"/>
    </location>
</feature>
<dbReference type="RefSeq" id="XP_002905149.1">
    <property type="nucleotide sequence ID" value="XM_002905103.2"/>
</dbReference>
<reference evidence="3" key="1">
    <citation type="journal article" date="2009" name="Nature">
        <title>Genome sequence and analysis of the Irish potato famine pathogen Phytophthora infestans.</title>
        <authorList>
            <consortium name="The Broad Institute Genome Sequencing Platform"/>
            <person name="Haas B.J."/>
            <person name="Kamoun S."/>
            <person name="Zody M.C."/>
            <person name="Jiang R.H."/>
            <person name="Handsaker R.E."/>
            <person name="Cano L.M."/>
            <person name="Grabherr M."/>
            <person name="Kodira C.D."/>
            <person name="Raffaele S."/>
            <person name="Torto-Alalibo T."/>
            <person name="Bozkurt T.O."/>
            <person name="Ah-Fong A.M."/>
            <person name="Alvarado L."/>
            <person name="Anderson V.L."/>
            <person name="Armstrong M.R."/>
            <person name="Avrova A."/>
            <person name="Baxter L."/>
            <person name="Beynon J."/>
            <person name="Boevink P.C."/>
            <person name="Bollmann S.R."/>
            <person name="Bos J.I."/>
            <person name="Bulone V."/>
            <person name="Cai G."/>
            <person name="Cakir C."/>
            <person name="Carrington J.C."/>
            <person name="Chawner M."/>
            <person name="Conti L."/>
            <person name="Costanzo S."/>
            <person name="Ewan R."/>
            <person name="Fahlgren N."/>
            <person name="Fischbach M.A."/>
            <person name="Fugelstad J."/>
            <person name="Gilroy E.M."/>
            <person name="Gnerre S."/>
            <person name="Green P.J."/>
            <person name="Grenville-Briggs L.J."/>
            <person name="Griffith J."/>
            <person name="Grunwald N.J."/>
            <person name="Horn K."/>
            <person name="Horner N.R."/>
            <person name="Hu C.H."/>
            <person name="Huitema E."/>
            <person name="Jeong D.H."/>
            <person name="Jones A.M."/>
            <person name="Jones J.D."/>
            <person name="Jones R.W."/>
            <person name="Karlsson E.K."/>
            <person name="Kunjeti S.G."/>
            <person name="Lamour K."/>
            <person name="Liu Z."/>
            <person name="Ma L."/>
            <person name="Maclean D."/>
            <person name="Chibucos M.C."/>
            <person name="McDonald H."/>
            <person name="McWalters J."/>
            <person name="Meijer H.J."/>
            <person name="Morgan W."/>
            <person name="Morris P.F."/>
            <person name="Munro C.A."/>
            <person name="O'Neill K."/>
            <person name="Ospina-Giraldo M."/>
            <person name="Pinzon A."/>
            <person name="Pritchard L."/>
            <person name="Ramsahoye B."/>
            <person name="Ren Q."/>
            <person name="Restrepo S."/>
            <person name="Roy S."/>
            <person name="Sadanandom A."/>
            <person name="Savidor A."/>
            <person name="Schornack S."/>
            <person name="Schwartz D.C."/>
            <person name="Schumann U.D."/>
            <person name="Schwessinger B."/>
            <person name="Seyer L."/>
            <person name="Sharpe T."/>
            <person name="Silvar C."/>
            <person name="Song J."/>
            <person name="Studholme D.J."/>
            <person name="Sykes S."/>
            <person name="Thines M."/>
            <person name="van de Vondervoort P.J."/>
            <person name="Phuntumart V."/>
            <person name="Wawra S."/>
            <person name="Weide R."/>
            <person name="Win J."/>
            <person name="Young C."/>
            <person name="Zhou S."/>
            <person name="Fry W."/>
            <person name="Meyers B.C."/>
            <person name="van West P."/>
            <person name="Ristaino J."/>
            <person name="Govers F."/>
            <person name="Birch P.R."/>
            <person name="Whisson S.C."/>
            <person name="Judelson H.S."/>
            <person name="Nusbaum C."/>
        </authorList>
    </citation>
    <scope>NUCLEOTIDE SEQUENCE [LARGE SCALE GENOMIC DNA]</scope>
    <source>
        <strain evidence="3">T30-4</strain>
    </source>
</reference>
<name>D0N7I2_PHYIT</name>
<dbReference type="VEuPathDB" id="FungiDB:PITG_07203"/>
<protein>
    <submittedName>
        <fullName evidence="2">Secreted RxLR effector peptide protein, putative</fullName>
    </submittedName>
</protein>
<dbReference type="EMBL" id="DS028127">
    <property type="protein sequence ID" value="EEY53531.1"/>
    <property type="molecule type" value="Genomic_DNA"/>
</dbReference>
<keyword evidence="3" id="KW-1185">Reference proteome</keyword>
<feature type="region of interest" description="Disordered" evidence="1">
    <location>
        <begin position="30"/>
        <end position="95"/>
    </location>
</feature>
<dbReference type="Proteomes" id="UP000006643">
    <property type="component" value="Unassembled WGS sequence"/>
</dbReference>
<dbReference type="AlphaFoldDB" id="D0N7I2"/>
<feature type="compositionally biased region" description="Acidic residues" evidence="1">
    <location>
        <begin position="85"/>
        <end position="95"/>
    </location>
</feature>
<dbReference type="eggNOG" id="ENOG502RGSK">
    <property type="taxonomic scope" value="Eukaryota"/>
</dbReference>
<dbReference type="KEGG" id="pif:PITG_07203"/>